<organism evidence="1 2">
    <name type="scientific">Plasmopara halstedii</name>
    <name type="common">Downy mildew of sunflower</name>
    <dbReference type="NCBI Taxonomy" id="4781"/>
    <lineage>
        <taxon>Eukaryota</taxon>
        <taxon>Sar</taxon>
        <taxon>Stramenopiles</taxon>
        <taxon>Oomycota</taxon>
        <taxon>Peronosporomycetes</taxon>
        <taxon>Peronosporales</taxon>
        <taxon>Peronosporaceae</taxon>
        <taxon>Plasmopara</taxon>
    </lineage>
</organism>
<evidence type="ECO:0000313" key="1">
    <source>
        <dbReference type="EMBL" id="CEG39856.1"/>
    </source>
</evidence>
<reference evidence="2" key="1">
    <citation type="submission" date="2014-09" db="EMBL/GenBank/DDBJ databases">
        <authorList>
            <person name="Sharma Rahul"/>
            <person name="Thines Marco"/>
        </authorList>
    </citation>
    <scope>NUCLEOTIDE SEQUENCE [LARGE SCALE GENOMIC DNA]</scope>
</reference>
<dbReference type="GeneID" id="36405142"/>
<protein>
    <submittedName>
        <fullName evidence="1">Uncharacterized protein</fullName>
    </submittedName>
</protein>
<dbReference type="EMBL" id="CCYD01000442">
    <property type="protein sequence ID" value="CEG39856.1"/>
    <property type="molecule type" value="Genomic_DNA"/>
</dbReference>
<dbReference type="Proteomes" id="UP000054928">
    <property type="component" value="Unassembled WGS sequence"/>
</dbReference>
<evidence type="ECO:0000313" key="2">
    <source>
        <dbReference type="Proteomes" id="UP000054928"/>
    </source>
</evidence>
<keyword evidence="2" id="KW-1185">Reference proteome</keyword>
<dbReference type="RefSeq" id="XP_024576225.1">
    <property type="nucleotide sequence ID" value="XM_024725449.1"/>
</dbReference>
<dbReference type="AlphaFoldDB" id="A0A0P1AGP2"/>
<accession>A0A0P1AGP2</accession>
<proteinExistence type="predicted"/>
<name>A0A0P1AGP2_PLAHL</name>
<sequence>MILETERHFENVARTLSSLSRKTLIAIICKSSASYTLIFDMLLKTDIRQQCVQ</sequence>